<dbReference type="EMBL" id="JASPKY010000211">
    <property type="protein sequence ID" value="KAK9720366.1"/>
    <property type="molecule type" value="Genomic_DNA"/>
</dbReference>
<sequence>MIRKGGWYNEINPKFYRKLNLVVEQHGHQFVGITWSCPLRPKSTLRRGGCCLDLNPIRGGVYGTSGCPQGLENPGGVYGTSGCPQGLENPQTLTSIESVQAVFWRPQYLLAQEDASPDVSLAQSRKRCV</sequence>
<name>A0AAW1KJP2_POPJA</name>
<dbReference type="Proteomes" id="UP001458880">
    <property type="component" value="Unassembled WGS sequence"/>
</dbReference>
<keyword evidence="2" id="KW-1185">Reference proteome</keyword>
<evidence type="ECO:0000313" key="2">
    <source>
        <dbReference type="Proteomes" id="UP001458880"/>
    </source>
</evidence>
<protein>
    <submittedName>
        <fullName evidence="1">Uncharacterized protein</fullName>
    </submittedName>
</protein>
<gene>
    <name evidence="1" type="ORF">QE152_g22095</name>
</gene>
<dbReference type="AlphaFoldDB" id="A0AAW1KJP2"/>
<comment type="caution">
    <text evidence="1">The sequence shown here is derived from an EMBL/GenBank/DDBJ whole genome shotgun (WGS) entry which is preliminary data.</text>
</comment>
<accession>A0AAW1KJP2</accession>
<evidence type="ECO:0000313" key="1">
    <source>
        <dbReference type="EMBL" id="KAK9720366.1"/>
    </source>
</evidence>
<organism evidence="1 2">
    <name type="scientific">Popillia japonica</name>
    <name type="common">Japanese beetle</name>
    <dbReference type="NCBI Taxonomy" id="7064"/>
    <lineage>
        <taxon>Eukaryota</taxon>
        <taxon>Metazoa</taxon>
        <taxon>Ecdysozoa</taxon>
        <taxon>Arthropoda</taxon>
        <taxon>Hexapoda</taxon>
        <taxon>Insecta</taxon>
        <taxon>Pterygota</taxon>
        <taxon>Neoptera</taxon>
        <taxon>Endopterygota</taxon>
        <taxon>Coleoptera</taxon>
        <taxon>Polyphaga</taxon>
        <taxon>Scarabaeiformia</taxon>
        <taxon>Scarabaeidae</taxon>
        <taxon>Rutelinae</taxon>
        <taxon>Popillia</taxon>
    </lineage>
</organism>
<reference evidence="1 2" key="1">
    <citation type="journal article" date="2024" name="BMC Genomics">
        <title>De novo assembly and annotation of Popillia japonica's genome with initial clues to its potential as an invasive pest.</title>
        <authorList>
            <person name="Cucini C."/>
            <person name="Boschi S."/>
            <person name="Funari R."/>
            <person name="Cardaioli E."/>
            <person name="Iannotti N."/>
            <person name="Marturano G."/>
            <person name="Paoli F."/>
            <person name="Bruttini M."/>
            <person name="Carapelli A."/>
            <person name="Frati F."/>
            <person name="Nardi F."/>
        </authorList>
    </citation>
    <scope>NUCLEOTIDE SEQUENCE [LARGE SCALE GENOMIC DNA]</scope>
    <source>
        <strain evidence="1">DMR45628</strain>
    </source>
</reference>
<proteinExistence type="predicted"/>